<dbReference type="PANTHER" id="PTHR46696">
    <property type="entry name" value="P450, PUTATIVE (EUROFUNG)-RELATED"/>
    <property type="match status" value="1"/>
</dbReference>
<evidence type="ECO:0000256" key="1">
    <source>
        <dbReference type="ARBA" id="ARBA00010617"/>
    </source>
</evidence>
<evidence type="ECO:0000256" key="6">
    <source>
        <dbReference type="ARBA" id="ARBA00023033"/>
    </source>
</evidence>
<dbReference type="EMBL" id="BSSD01000003">
    <property type="protein sequence ID" value="GLW91881.1"/>
    <property type="molecule type" value="Genomic_DNA"/>
</dbReference>
<evidence type="ECO:0000256" key="2">
    <source>
        <dbReference type="ARBA" id="ARBA00022617"/>
    </source>
</evidence>
<evidence type="ECO:0000256" key="4">
    <source>
        <dbReference type="ARBA" id="ARBA00023002"/>
    </source>
</evidence>
<dbReference type="RefSeq" id="WP_285610641.1">
    <property type="nucleotide sequence ID" value="NZ_BSSD01000003.1"/>
</dbReference>
<dbReference type="GO" id="GO:0005506">
    <property type="term" value="F:iron ion binding"/>
    <property type="evidence" value="ECO:0007669"/>
    <property type="project" value="InterPro"/>
</dbReference>
<dbReference type="GO" id="GO:0004497">
    <property type="term" value="F:monooxygenase activity"/>
    <property type="evidence" value="ECO:0007669"/>
    <property type="project" value="UniProtKB-KW"/>
</dbReference>
<protein>
    <submittedName>
        <fullName evidence="8">Cytochrome P450</fullName>
    </submittedName>
</protein>
<dbReference type="CDD" id="cd20625">
    <property type="entry name" value="CYP164-like"/>
    <property type="match status" value="1"/>
</dbReference>
<dbReference type="PROSITE" id="PS00086">
    <property type="entry name" value="CYTOCHROME_P450"/>
    <property type="match status" value="1"/>
</dbReference>
<dbReference type="Gene3D" id="1.10.630.10">
    <property type="entry name" value="Cytochrome P450"/>
    <property type="match status" value="1"/>
</dbReference>
<dbReference type="InterPro" id="IPR017972">
    <property type="entry name" value="Cyt_P450_CS"/>
</dbReference>
<dbReference type="GO" id="GO:0016705">
    <property type="term" value="F:oxidoreductase activity, acting on paired donors, with incorporation or reduction of molecular oxygen"/>
    <property type="evidence" value="ECO:0007669"/>
    <property type="project" value="InterPro"/>
</dbReference>
<comment type="similarity">
    <text evidence="1 7">Belongs to the cytochrome P450 family.</text>
</comment>
<sequence length="413" mass="46145">MTDLADRQARAQMVLWQDHLRAVSDRGDPYAQLLRAPEDPYPLYEQVRARGPLHRSGLGVWVTASHKLANKVLRDKRFGVRRADGTKAPEFMPFDNSMLGLDPPEHTRLRKLSVPSLNPRRLQRWTPLAEQVCDELIDRILAGRAEFNLMSAFAQQLPLRVIGDLVGIPERHRRAFFQLSRRMAYLLDGVASVEVARDVRAAIAEMTVMFTDIIAERRADPADDLISDLLPAVDDGRLAMDELVPLCMFLPLAGTETTVNLIGNAVRALLHNPEQWAAFKADHTLAPAVVQETLRYDTPVQQYRRIAHTDVELDGHLVPAGAELAICAGAANRDPEVYSRPDRFDITRESGPDTLSFSAGIHFCLGAALARIEAEIALVALAARLPDLRRVGQVRRRDSFIIRGMLQFPVAVR</sequence>
<dbReference type="InterPro" id="IPR001128">
    <property type="entry name" value="Cyt_P450"/>
</dbReference>
<keyword evidence="3 7" id="KW-0479">Metal-binding</keyword>
<dbReference type="SUPFAM" id="SSF48264">
    <property type="entry name" value="Cytochrome P450"/>
    <property type="match status" value="1"/>
</dbReference>
<dbReference type="Proteomes" id="UP001165042">
    <property type="component" value="Unassembled WGS sequence"/>
</dbReference>
<evidence type="ECO:0000313" key="8">
    <source>
        <dbReference type="EMBL" id="GLW91881.1"/>
    </source>
</evidence>
<evidence type="ECO:0000256" key="5">
    <source>
        <dbReference type="ARBA" id="ARBA00023004"/>
    </source>
</evidence>
<dbReference type="GO" id="GO:0020037">
    <property type="term" value="F:heme binding"/>
    <property type="evidence" value="ECO:0007669"/>
    <property type="project" value="InterPro"/>
</dbReference>
<dbReference type="InterPro" id="IPR002397">
    <property type="entry name" value="Cyt_P450_B"/>
</dbReference>
<keyword evidence="5 7" id="KW-0408">Iron</keyword>
<dbReference type="PRINTS" id="PR00385">
    <property type="entry name" value="P450"/>
</dbReference>
<evidence type="ECO:0000256" key="7">
    <source>
        <dbReference type="RuleBase" id="RU000461"/>
    </source>
</evidence>
<dbReference type="PANTHER" id="PTHR46696:SF1">
    <property type="entry name" value="CYTOCHROME P450 YJIB-RELATED"/>
    <property type="match status" value="1"/>
</dbReference>
<comment type="caution">
    <text evidence="8">The sequence shown here is derived from an EMBL/GenBank/DDBJ whole genome shotgun (WGS) entry which is preliminary data.</text>
</comment>
<reference evidence="8" key="1">
    <citation type="submission" date="2023-02" db="EMBL/GenBank/DDBJ databases">
        <title>Actinokineospora globicatena NBRC 15670.</title>
        <authorList>
            <person name="Ichikawa N."/>
            <person name="Sato H."/>
            <person name="Tonouchi N."/>
        </authorList>
    </citation>
    <scope>NUCLEOTIDE SEQUENCE</scope>
    <source>
        <strain evidence="8">NBRC 15670</strain>
    </source>
</reference>
<keyword evidence="6 7" id="KW-0503">Monooxygenase</keyword>
<dbReference type="PRINTS" id="PR00359">
    <property type="entry name" value="BP450"/>
</dbReference>
<keyword evidence="9" id="KW-1185">Reference proteome</keyword>
<evidence type="ECO:0000256" key="3">
    <source>
        <dbReference type="ARBA" id="ARBA00022723"/>
    </source>
</evidence>
<organism evidence="8 9">
    <name type="scientific">Actinokineospora globicatena</name>
    <dbReference type="NCBI Taxonomy" id="103729"/>
    <lineage>
        <taxon>Bacteria</taxon>
        <taxon>Bacillati</taxon>
        <taxon>Actinomycetota</taxon>
        <taxon>Actinomycetes</taxon>
        <taxon>Pseudonocardiales</taxon>
        <taxon>Pseudonocardiaceae</taxon>
        <taxon>Actinokineospora</taxon>
    </lineage>
</organism>
<dbReference type="AlphaFoldDB" id="A0A9W6VAA6"/>
<dbReference type="InterPro" id="IPR036396">
    <property type="entry name" value="Cyt_P450_sf"/>
</dbReference>
<evidence type="ECO:0000313" key="9">
    <source>
        <dbReference type="Proteomes" id="UP001165042"/>
    </source>
</evidence>
<keyword evidence="2 7" id="KW-0349">Heme</keyword>
<accession>A0A9W6VAA6</accession>
<dbReference type="Pfam" id="PF00067">
    <property type="entry name" value="p450"/>
    <property type="match status" value="1"/>
</dbReference>
<gene>
    <name evidence="8" type="ORF">Aglo03_26970</name>
</gene>
<dbReference type="FunFam" id="1.10.630.10:FF:000018">
    <property type="entry name" value="Cytochrome P450 monooxygenase"/>
    <property type="match status" value="1"/>
</dbReference>
<name>A0A9W6VAA6_9PSEU</name>
<proteinExistence type="inferred from homology"/>
<keyword evidence="4 7" id="KW-0560">Oxidoreductase</keyword>